<dbReference type="InterPro" id="IPR059000">
    <property type="entry name" value="ATPase_P-type_domA"/>
</dbReference>
<proteinExistence type="inferred from homology"/>
<evidence type="ECO:0000256" key="10">
    <source>
        <dbReference type="RuleBase" id="RU362081"/>
    </source>
</evidence>
<dbReference type="Proteomes" id="UP000093100">
    <property type="component" value="Unassembled WGS sequence"/>
</dbReference>
<dbReference type="NCBIfam" id="TIGR01525">
    <property type="entry name" value="ATPase-IB_hvy"/>
    <property type="match status" value="1"/>
</dbReference>
<evidence type="ECO:0000313" key="12">
    <source>
        <dbReference type="EMBL" id="OCR91037.1"/>
    </source>
</evidence>
<dbReference type="InterPro" id="IPR051014">
    <property type="entry name" value="Cation_Transport_ATPase_IB"/>
</dbReference>
<evidence type="ECO:0000256" key="1">
    <source>
        <dbReference type="ARBA" id="ARBA00004196"/>
    </source>
</evidence>
<sequence>MPKNSLKIASHVNNRVRFICNELNEFSDEGNLEAEILKLEDVLNARVNKAAKSIIITYSRNLKNIIQAISNIQISTLKSIKNSPSKAEIYKSAAILALTSINKNKFINIAATLAGSKSLFKEGTYELLHDGLTSKTLEALAVGVSLARGDYSAANGTNLLLNLGEYIEESTVHKSDDLIKELARPNVKEAWIEMIHNGKKELKLINTKDIKIGDIVVVSTGESIAIDGYIVEGSASINQVSMTGEAEPVKKERGDRVMSGTIVEEGRIKIWAELIGDETATSRIKKYIQASLNEKSSIGLKATKLADKLVPVTLGLAGLSYVINKNTMAMASVLQADYSCALKLATPVAFKTSISKAGRDGILIKGAKAIEALANADTFVFDKTGTLTQGNLSVAEIYSFDEGISSDELLNLSASAEEHYFHPVAEAIVKAARQRGFHHIHHEEVEFIVAHGVKTVVKGKEVVIGSRHFLEDDEMIDFSAHKSKLEESIKSGFAMLYIGYDKKLIGTIALKDEIRDNAKECIQKLKEYGVKEIIMLTGDVQNKADEVAKSIGVDKVFANCLPTDKAQIIENLRKSGKNIAFIGDGINDAPSLVKANVGISMSKGADIAKASADISLLKDDICSVAKVKLIANKTMDKINTNFKATVGINSGILLGATLGKLNPIQTAVLHNGTTIALLLNSLNSTDINQSY</sequence>
<dbReference type="SUPFAM" id="SSF56784">
    <property type="entry name" value="HAD-like"/>
    <property type="match status" value="1"/>
</dbReference>
<feature type="domain" description="P-type ATPase A" evidence="11">
    <location>
        <begin position="201"/>
        <end position="288"/>
    </location>
</feature>
<dbReference type="AlphaFoldDB" id="A0AAX0HBS9"/>
<dbReference type="Gene3D" id="3.40.50.1000">
    <property type="entry name" value="HAD superfamily/HAD-like"/>
    <property type="match status" value="1"/>
</dbReference>
<dbReference type="InterPro" id="IPR001757">
    <property type="entry name" value="P_typ_ATPase"/>
</dbReference>
<keyword evidence="7" id="KW-0472">Membrane</keyword>
<evidence type="ECO:0000256" key="6">
    <source>
        <dbReference type="ARBA" id="ARBA00022989"/>
    </source>
</evidence>
<dbReference type="PRINTS" id="PR00119">
    <property type="entry name" value="CATATPASE"/>
</dbReference>
<dbReference type="KEGG" id="cfp:CR44_04210"/>
<organism evidence="12 13">
    <name type="scientific">Campylobacter fetus subsp. testudinum</name>
    <dbReference type="NCBI Taxonomy" id="1507806"/>
    <lineage>
        <taxon>Bacteria</taxon>
        <taxon>Pseudomonadati</taxon>
        <taxon>Campylobacterota</taxon>
        <taxon>Epsilonproteobacteria</taxon>
        <taxon>Campylobacterales</taxon>
        <taxon>Campylobacteraceae</taxon>
        <taxon>Campylobacter</taxon>
    </lineage>
</organism>
<dbReference type="InterPro" id="IPR027256">
    <property type="entry name" value="P-typ_ATPase_IB"/>
</dbReference>
<evidence type="ECO:0000259" key="11">
    <source>
        <dbReference type="Pfam" id="PF00122"/>
    </source>
</evidence>
<name>A0AAX0HBS9_CAMFE</name>
<dbReference type="GO" id="GO:0005524">
    <property type="term" value="F:ATP binding"/>
    <property type="evidence" value="ECO:0007669"/>
    <property type="project" value="UniProtKB-UniRule"/>
</dbReference>
<protein>
    <recommendedName>
        <fullName evidence="8">P-type Zn(2+) transporter</fullName>
        <ecNumber evidence="8">7.2.2.12</ecNumber>
    </recommendedName>
</protein>
<evidence type="ECO:0000256" key="2">
    <source>
        <dbReference type="ARBA" id="ARBA00004370"/>
    </source>
</evidence>
<dbReference type="GO" id="GO:0015086">
    <property type="term" value="F:cadmium ion transmembrane transporter activity"/>
    <property type="evidence" value="ECO:0007669"/>
    <property type="project" value="TreeGrafter"/>
</dbReference>
<comment type="subcellular location">
    <subcellularLocation>
        <location evidence="1">Cell envelope</location>
    </subcellularLocation>
    <subcellularLocation>
        <location evidence="10">Cell membrane</location>
    </subcellularLocation>
    <subcellularLocation>
        <location evidence="2">Membrane</location>
    </subcellularLocation>
</comment>
<evidence type="ECO:0000256" key="8">
    <source>
        <dbReference type="ARBA" id="ARBA00039097"/>
    </source>
</evidence>
<comment type="caution">
    <text evidence="12">The sequence shown here is derived from an EMBL/GenBank/DDBJ whole genome shotgun (WGS) entry which is preliminary data.</text>
</comment>
<evidence type="ECO:0000256" key="9">
    <source>
        <dbReference type="ARBA" id="ARBA00047308"/>
    </source>
</evidence>
<dbReference type="NCBIfam" id="TIGR01494">
    <property type="entry name" value="ATPase_P-type"/>
    <property type="match status" value="1"/>
</dbReference>
<accession>A0AAX0HBS9</accession>
<keyword evidence="10" id="KW-0067">ATP-binding</keyword>
<comment type="catalytic activity">
    <reaction evidence="9">
        <text>Zn(2+)(in) + ATP + H2O = Zn(2+)(out) + ADP + phosphate + H(+)</text>
        <dbReference type="Rhea" id="RHEA:20621"/>
        <dbReference type="ChEBI" id="CHEBI:15377"/>
        <dbReference type="ChEBI" id="CHEBI:15378"/>
        <dbReference type="ChEBI" id="CHEBI:29105"/>
        <dbReference type="ChEBI" id="CHEBI:30616"/>
        <dbReference type="ChEBI" id="CHEBI:43474"/>
        <dbReference type="ChEBI" id="CHEBI:456216"/>
        <dbReference type="EC" id="7.2.2.12"/>
    </reaction>
</comment>
<dbReference type="Pfam" id="PF00702">
    <property type="entry name" value="Hydrolase"/>
    <property type="match status" value="1"/>
</dbReference>
<dbReference type="InterPro" id="IPR044492">
    <property type="entry name" value="P_typ_ATPase_HD_dom"/>
</dbReference>
<dbReference type="InterPro" id="IPR018303">
    <property type="entry name" value="ATPase_P-typ_P_site"/>
</dbReference>
<dbReference type="PROSITE" id="PS00154">
    <property type="entry name" value="ATPASE_E1_E2"/>
    <property type="match status" value="1"/>
</dbReference>
<evidence type="ECO:0000256" key="4">
    <source>
        <dbReference type="ARBA" id="ARBA00022692"/>
    </source>
</evidence>
<dbReference type="GO" id="GO:0016887">
    <property type="term" value="F:ATP hydrolysis activity"/>
    <property type="evidence" value="ECO:0007669"/>
    <property type="project" value="InterPro"/>
</dbReference>
<dbReference type="InterPro" id="IPR023299">
    <property type="entry name" value="ATPase_P-typ_cyto_dom_N"/>
</dbReference>
<reference evidence="12 13" key="1">
    <citation type="journal article" date="2016" name="Genome Biol. Evol.">
        <title>Comparative Genomics of Campylobacter fetus from Reptiles and Mammals Reveals Divergent Evolution in Host-Associated Lineages.</title>
        <authorList>
            <person name="Gilbert M.J."/>
            <person name="Miller W.G."/>
            <person name="Yee E."/>
            <person name="Zomer A.L."/>
            <person name="van der Graaf-van Bloois L."/>
            <person name="Fitzgerald C."/>
            <person name="Forbes K.J."/>
            <person name="Meric G."/>
            <person name="Sheppard S.K."/>
            <person name="Wagenaar J.A."/>
            <person name="Duim B."/>
        </authorList>
    </citation>
    <scope>NUCLEOTIDE SEQUENCE [LARGE SCALE GENOMIC DNA]</scope>
    <source>
        <strain evidence="12 13">12S02225-3</strain>
    </source>
</reference>
<dbReference type="SFLD" id="SFLDF00027">
    <property type="entry name" value="p-type_atpase"/>
    <property type="match status" value="1"/>
</dbReference>
<dbReference type="GO" id="GO:0005886">
    <property type="term" value="C:plasma membrane"/>
    <property type="evidence" value="ECO:0007669"/>
    <property type="project" value="UniProtKB-SubCell"/>
</dbReference>
<dbReference type="PROSITE" id="PS01229">
    <property type="entry name" value="COF_2"/>
    <property type="match status" value="1"/>
</dbReference>
<evidence type="ECO:0000313" key="13">
    <source>
        <dbReference type="Proteomes" id="UP000093100"/>
    </source>
</evidence>
<keyword evidence="5" id="KW-1278">Translocase</keyword>
<keyword evidence="6" id="KW-1133">Transmembrane helix</keyword>
<dbReference type="SFLD" id="SFLDS00003">
    <property type="entry name" value="Haloacid_Dehalogenase"/>
    <property type="match status" value="1"/>
</dbReference>
<evidence type="ECO:0000256" key="5">
    <source>
        <dbReference type="ARBA" id="ARBA00022967"/>
    </source>
</evidence>
<keyword evidence="4" id="KW-0812">Transmembrane</keyword>
<dbReference type="InterPro" id="IPR036412">
    <property type="entry name" value="HAD-like_sf"/>
</dbReference>
<dbReference type="EC" id="7.2.2.12" evidence="8"/>
<comment type="similarity">
    <text evidence="3 10">Belongs to the cation transport ATPase (P-type) (TC 3.A.3) family. Type IB subfamily.</text>
</comment>
<dbReference type="InterPro" id="IPR008250">
    <property type="entry name" value="ATPase_P-typ_transduc_dom_A_sf"/>
</dbReference>
<dbReference type="RefSeq" id="WP_039362342.1">
    <property type="nucleotide sequence ID" value="NZ_CP027287.1"/>
</dbReference>
<dbReference type="Gene3D" id="3.40.1110.10">
    <property type="entry name" value="Calcium-transporting ATPase, cytoplasmic domain N"/>
    <property type="match status" value="1"/>
</dbReference>
<dbReference type="PANTHER" id="PTHR48085:SF5">
    <property type="entry name" value="CADMIUM_ZINC-TRANSPORTING ATPASE HMA4-RELATED"/>
    <property type="match status" value="1"/>
</dbReference>
<evidence type="ECO:0000256" key="3">
    <source>
        <dbReference type="ARBA" id="ARBA00006024"/>
    </source>
</evidence>
<dbReference type="GO" id="GO:0046872">
    <property type="term" value="F:metal ion binding"/>
    <property type="evidence" value="ECO:0007669"/>
    <property type="project" value="UniProtKB-KW"/>
</dbReference>
<dbReference type="GO" id="GO:0016463">
    <property type="term" value="F:P-type zinc transporter activity"/>
    <property type="evidence" value="ECO:0007669"/>
    <property type="project" value="UniProtKB-EC"/>
</dbReference>
<dbReference type="SFLD" id="SFLDG00002">
    <property type="entry name" value="C1.7:_P-type_atpase_like"/>
    <property type="match status" value="1"/>
</dbReference>
<dbReference type="EMBL" id="LFLK01000003">
    <property type="protein sequence ID" value="OCR91037.1"/>
    <property type="molecule type" value="Genomic_DNA"/>
</dbReference>
<keyword evidence="10" id="KW-0547">Nucleotide-binding</keyword>
<dbReference type="InterPro" id="IPR023214">
    <property type="entry name" value="HAD_sf"/>
</dbReference>
<dbReference type="Gene3D" id="2.70.150.10">
    <property type="entry name" value="Calcium-transporting ATPase, cytoplasmic transduction domain A"/>
    <property type="match status" value="1"/>
</dbReference>
<evidence type="ECO:0000256" key="7">
    <source>
        <dbReference type="ARBA" id="ARBA00023136"/>
    </source>
</evidence>
<dbReference type="GO" id="GO:0030313">
    <property type="term" value="C:cell envelope"/>
    <property type="evidence" value="ECO:0007669"/>
    <property type="project" value="UniProtKB-SubCell"/>
</dbReference>
<dbReference type="Pfam" id="PF00122">
    <property type="entry name" value="E1-E2_ATPase"/>
    <property type="match status" value="1"/>
</dbReference>
<gene>
    <name evidence="12" type="ORF">CFT12S02225_03395</name>
</gene>
<dbReference type="PANTHER" id="PTHR48085">
    <property type="entry name" value="CADMIUM/ZINC-TRANSPORTING ATPASE HMA2-RELATED"/>
    <property type="match status" value="1"/>
</dbReference>
<keyword evidence="10" id="KW-0479">Metal-binding</keyword>
<dbReference type="SUPFAM" id="SSF81653">
    <property type="entry name" value="Calcium ATPase, transduction domain A"/>
    <property type="match status" value="1"/>
</dbReference>
<keyword evidence="10" id="KW-1003">Cell membrane</keyword>